<evidence type="ECO:0000256" key="4">
    <source>
        <dbReference type="ARBA" id="ARBA00022989"/>
    </source>
</evidence>
<keyword evidence="9" id="KW-1185">Reference proteome</keyword>
<dbReference type="PANTHER" id="PTHR12385">
    <property type="entry name" value="CHOLINE TRANSPORTER-LIKE (SLC FAMILY 44)"/>
    <property type="match status" value="1"/>
</dbReference>
<feature type="transmembrane region" description="Helical" evidence="7">
    <location>
        <begin position="357"/>
        <end position="377"/>
    </location>
</feature>
<feature type="transmembrane region" description="Helical" evidence="7">
    <location>
        <begin position="276"/>
        <end position="297"/>
    </location>
</feature>
<evidence type="ECO:0000256" key="1">
    <source>
        <dbReference type="ARBA" id="ARBA00004141"/>
    </source>
</evidence>
<evidence type="ECO:0000256" key="6">
    <source>
        <dbReference type="ARBA" id="ARBA00023180"/>
    </source>
</evidence>
<evidence type="ECO:0000256" key="3">
    <source>
        <dbReference type="ARBA" id="ARBA00022692"/>
    </source>
</evidence>
<evidence type="ECO:0000256" key="2">
    <source>
        <dbReference type="ARBA" id="ARBA00007168"/>
    </source>
</evidence>
<dbReference type="InterPro" id="IPR007603">
    <property type="entry name" value="Choline_transptr-like"/>
</dbReference>
<feature type="transmembrane region" description="Helical" evidence="7">
    <location>
        <begin position="244"/>
        <end position="264"/>
    </location>
</feature>
<evidence type="ECO:0000256" key="5">
    <source>
        <dbReference type="ARBA" id="ARBA00023136"/>
    </source>
</evidence>
<sequence length="471" mass="53857">MLNEASRAVRDVPTTVIFPVMYSFVGIAYFAFWLAVALYVFSCKEKATKNTPENLIEYFGFTYIDVTFNKDLQNALIYHLLCLVYLAQVISYFGFMVLAGVFADWYFSIWNSSQSRKIRGYGTGELSGSPVCESLFRVLRFHLGSLALGALVVTPVRLIRWILMSIKRSTQNAQNGATRCIFGCTNCCLQCLECLLDKINQEGFILTSIYGTNFCQSSFVAVKLIYTNVLRTALLEGISHYIEFFGRITIAAVTTGICLTVFSLDNYFRDNLSSVLSPGIAVFVIAYIIGSLFMLVYEVAVDTIFLCYLIDEQTHPNGPKFAHEDLAKMANKHKNSLTRKKVTLANYNRENKTLSSFLQASCTLVFLLLSTIFSLLLKSKRNKKYNHQQKKGIDIFFLNYLFCMRCLHQAFHFKAQILKQNLHYVCLLQQSFRSNESIIFAVFLCSSLECYVEEIYTKFHNYSNNTHYCYE</sequence>
<dbReference type="AlphaFoldDB" id="X6NY25"/>
<evidence type="ECO:0000313" key="9">
    <source>
        <dbReference type="Proteomes" id="UP000023152"/>
    </source>
</evidence>
<gene>
    <name evidence="8" type="ORF">RFI_06338</name>
</gene>
<evidence type="ECO:0000313" key="8">
    <source>
        <dbReference type="EMBL" id="ETO30783.1"/>
    </source>
</evidence>
<name>X6NY25_RETFI</name>
<dbReference type="Proteomes" id="UP000023152">
    <property type="component" value="Unassembled WGS sequence"/>
</dbReference>
<organism evidence="8 9">
    <name type="scientific">Reticulomyxa filosa</name>
    <dbReference type="NCBI Taxonomy" id="46433"/>
    <lineage>
        <taxon>Eukaryota</taxon>
        <taxon>Sar</taxon>
        <taxon>Rhizaria</taxon>
        <taxon>Retaria</taxon>
        <taxon>Foraminifera</taxon>
        <taxon>Monothalamids</taxon>
        <taxon>Reticulomyxidae</taxon>
        <taxon>Reticulomyxa</taxon>
    </lineage>
</organism>
<keyword evidence="4 7" id="KW-1133">Transmembrane helix</keyword>
<dbReference type="GO" id="GO:0005886">
    <property type="term" value="C:plasma membrane"/>
    <property type="evidence" value="ECO:0007669"/>
    <property type="project" value="UniProtKB-SubCell"/>
</dbReference>
<protein>
    <recommendedName>
        <fullName evidence="7">Choline transporter-like protein</fullName>
    </recommendedName>
</protein>
<comment type="subcellular location">
    <subcellularLocation>
        <location evidence="7">Cell membrane</location>
        <topology evidence="7">Multi-pass membrane protein</topology>
    </subcellularLocation>
    <subcellularLocation>
        <location evidence="1">Membrane</location>
        <topology evidence="1">Multi-pass membrane protein</topology>
    </subcellularLocation>
</comment>
<feature type="transmembrane region" description="Helical" evidence="7">
    <location>
        <begin position="20"/>
        <end position="41"/>
    </location>
</feature>
<dbReference type="GO" id="GO:0022857">
    <property type="term" value="F:transmembrane transporter activity"/>
    <property type="evidence" value="ECO:0007669"/>
    <property type="project" value="UniProtKB-UniRule"/>
</dbReference>
<comment type="function">
    <text evidence="7">Choline transporter.</text>
</comment>
<evidence type="ECO:0000256" key="7">
    <source>
        <dbReference type="RuleBase" id="RU368066"/>
    </source>
</evidence>
<feature type="transmembrane region" description="Helical" evidence="7">
    <location>
        <begin position="139"/>
        <end position="159"/>
    </location>
</feature>
<reference evidence="8 9" key="1">
    <citation type="journal article" date="2013" name="Curr. Biol.">
        <title>The Genome of the Foraminiferan Reticulomyxa filosa.</title>
        <authorList>
            <person name="Glockner G."/>
            <person name="Hulsmann N."/>
            <person name="Schleicher M."/>
            <person name="Noegel A.A."/>
            <person name="Eichinger L."/>
            <person name="Gallinger C."/>
            <person name="Pawlowski J."/>
            <person name="Sierra R."/>
            <person name="Euteneuer U."/>
            <person name="Pillet L."/>
            <person name="Moustafa A."/>
            <person name="Platzer M."/>
            <person name="Groth M."/>
            <person name="Szafranski K."/>
            <person name="Schliwa M."/>
        </authorList>
    </citation>
    <scope>NUCLEOTIDE SEQUENCE [LARGE SCALE GENOMIC DNA]</scope>
</reference>
<accession>X6NY25</accession>
<keyword evidence="5 7" id="KW-0472">Membrane</keyword>
<dbReference type="PANTHER" id="PTHR12385:SF14">
    <property type="entry name" value="CHOLINE TRANSPORTER-LIKE 2"/>
    <property type="match status" value="1"/>
</dbReference>
<dbReference type="OMA" id="YENTTAM"/>
<feature type="transmembrane region" description="Helical" evidence="7">
    <location>
        <begin position="204"/>
        <end position="224"/>
    </location>
</feature>
<proteinExistence type="inferred from homology"/>
<comment type="similarity">
    <text evidence="2 7">Belongs to the CTL (choline transporter-like) family.</text>
</comment>
<dbReference type="OrthoDB" id="420519at2759"/>
<comment type="caution">
    <text evidence="8">The sequence shown here is derived from an EMBL/GenBank/DDBJ whole genome shotgun (WGS) entry which is preliminary data.</text>
</comment>
<feature type="transmembrane region" description="Helical" evidence="7">
    <location>
        <begin position="76"/>
        <end position="103"/>
    </location>
</feature>
<dbReference type="Pfam" id="PF04515">
    <property type="entry name" value="Choline_transpo"/>
    <property type="match status" value="1"/>
</dbReference>
<keyword evidence="3 7" id="KW-0812">Transmembrane</keyword>
<dbReference type="EMBL" id="ASPP01005314">
    <property type="protein sequence ID" value="ETO30783.1"/>
    <property type="molecule type" value="Genomic_DNA"/>
</dbReference>
<keyword evidence="6" id="KW-0325">Glycoprotein</keyword>